<keyword evidence="4" id="KW-0732">Signal</keyword>
<feature type="domain" description="Fibronectin type-III" evidence="5">
    <location>
        <begin position="340"/>
        <end position="437"/>
    </location>
</feature>
<feature type="chain" id="PRO_5041711194" description="Fibronectin type-III domain-containing protein" evidence="4">
    <location>
        <begin position="24"/>
        <end position="747"/>
    </location>
</feature>
<feature type="domain" description="Fibronectin type-III" evidence="5">
    <location>
        <begin position="240"/>
        <end position="337"/>
    </location>
</feature>
<dbReference type="InterPro" id="IPR036116">
    <property type="entry name" value="FN3_sf"/>
</dbReference>
<dbReference type="PANTHER" id="PTHR46708:SF2">
    <property type="entry name" value="FIBRONECTIN TYPE-III DOMAIN-CONTAINING PROTEIN"/>
    <property type="match status" value="1"/>
</dbReference>
<dbReference type="InterPro" id="IPR050991">
    <property type="entry name" value="ECM_Regulatory_Proteins"/>
</dbReference>
<feature type="domain" description="Fibronectin type-III" evidence="5">
    <location>
        <begin position="142"/>
        <end position="235"/>
    </location>
</feature>
<dbReference type="CDD" id="cd00063">
    <property type="entry name" value="FN3"/>
    <property type="match status" value="3"/>
</dbReference>
<evidence type="ECO:0000256" key="1">
    <source>
        <dbReference type="ARBA" id="ARBA00022737"/>
    </source>
</evidence>
<keyword evidence="3" id="KW-1133">Transmembrane helix</keyword>
<evidence type="ECO:0000256" key="4">
    <source>
        <dbReference type="SAM" id="SignalP"/>
    </source>
</evidence>
<dbReference type="PROSITE" id="PS50853">
    <property type="entry name" value="FN3"/>
    <property type="match status" value="3"/>
</dbReference>
<feature type="compositionally biased region" description="Basic and acidic residues" evidence="2">
    <location>
        <begin position="648"/>
        <end position="662"/>
    </location>
</feature>
<feature type="region of interest" description="Disordered" evidence="2">
    <location>
        <begin position="643"/>
        <end position="662"/>
    </location>
</feature>
<dbReference type="PANTHER" id="PTHR46708">
    <property type="entry name" value="TENASCIN"/>
    <property type="match status" value="1"/>
</dbReference>
<evidence type="ECO:0000256" key="2">
    <source>
        <dbReference type="SAM" id="MobiDB-lite"/>
    </source>
</evidence>
<comment type="caution">
    <text evidence="6">The sequence shown here is derived from an EMBL/GenBank/DDBJ whole genome shotgun (WGS) entry which is preliminary data.</text>
</comment>
<feature type="transmembrane region" description="Helical" evidence="3">
    <location>
        <begin position="526"/>
        <end position="546"/>
    </location>
</feature>
<gene>
    <name evidence="6" type="ORF">Q5P01_015338</name>
</gene>
<dbReference type="SMART" id="SM00060">
    <property type="entry name" value="FN3"/>
    <property type="match status" value="4"/>
</dbReference>
<dbReference type="Proteomes" id="UP001187415">
    <property type="component" value="Unassembled WGS sequence"/>
</dbReference>
<keyword evidence="7" id="KW-1185">Reference proteome</keyword>
<evidence type="ECO:0000256" key="3">
    <source>
        <dbReference type="SAM" id="Phobius"/>
    </source>
</evidence>
<reference evidence="6" key="1">
    <citation type="submission" date="2023-07" db="EMBL/GenBank/DDBJ databases">
        <title>Chromosome-level Genome Assembly of Striped Snakehead (Channa striata).</title>
        <authorList>
            <person name="Liu H."/>
        </authorList>
    </citation>
    <scope>NUCLEOTIDE SEQUENCE</scope>
    <source>
        <strain evidence="6">Gz</strain>
        <tissue evidence="6">Muscle</tissue>
    </source>
</reference>
<name>A0AA88MH78_CHASR</name>
<keyword evidence="3" id="KW-0812">Transmembrane</keyword>
<evidence type="ECO:0000313" key="6">
    <source>
        <dbReference type="EMBL" id="KAK2838126.1"/>
    </source>
</evidence>
<feature type="signal peptide" evidence="4">
    <location>
        <begin position="1"/>
        <end position="23"/>
    </location>
</feature>
<proteinExistence type="predicted"/>
<dbReference type="Gene3D" id="2.60.40.10">
    <property type="entry name" value="Immunoglobulins"/>
    <property type="match status" value="4"/>
</dbReference>
<dbReference type="InterPro" id="IPR013783">
    <property type="entry name" value="Ig-like_fold"/>
</dbReference>
<protein>
    <recommendedName>
        <fullName evidence="5">Fibronectin type-III domain-containing protein</fullName>
    </recommendedName>
</protein>
<evidence type="ECO:0000313" key="7">
    <source>
        <dbReference type="Proteomes" id="UP001187415"/>
    </source>
</evidence>
<dbReference type="AlphaFoldDB" id="A0AA88MH78"/>
<keyword evidence="1" id="KW-0677">Repeat</keyword>
<sequence>MDILSSVLPLVTLTATSLLCVSSHEVNVSGFSLKLCDGKCFTEVSNCGLQPPSPVHNPLNMSCYFDMLHNVVTCEWGHETDGHAESDVSLIFSSKKPIISCGAVLTMSSILTITVRIKSYNTDSEIWSQLQDVFLGDVVKPPPPDLKYSGSTVDSVVVTWDNNSYSSCRLRYRGSDTQSWSLIPDSATTHHDHTLTFTITGLLPFNDYVAAVACSEDSDIWSDWSDEVKAQTRDRVPCEPPGVCYQVDNPSDSSGRHTLRLMWKALDPRDAGGRVLGYQVSYRPVKTQQLWDSVNTTEASASLEVKGGAWNVTVRAFNTAGYGPAATLCIDTQSQNYVRSVTNMWVSSSLPPLKDLVVEWKIPPAPAVSRFDVRWHVEADPSTSRWSSVDGCTASFTVRDLAPGECYLISVVPVYGQQCGSPRSLPASPRQGALMEPNSLKVIGVTTTTVTVGWVWQRKSGPLRVERYRAMLRRDSESQTLTLWPDQRQHTFFKLAPSTEYALVLLADNVSRIIIPVKTDFDTVPVVAAATPLLLLAVALFTVSVLSRTVYKWFFFPHISSPQGSTTGQWLMDPNRQNYREGNILDIKDFQEAEVLAVKGATLFRPSTSLSPEEDPREDSSLLPLTVKLSDIRVDTEYVFNSPPIPESHLHPQTEAERRKPDCQAEGGLKGFFRLLIAHDDSGCADQMMCEGDYVMNSSILVNADVKRATGQTDCSALICDTDYIANSCFTAKNALENGGGGVSAAC</sequence>
<accession>A0AA88MH78</accession>
<organism evidence="6 7">
    <name type="scientific">Channa striata</name>
    <name type="common">Snakehead murrel</name>
    <name type="synonym">Ophicephalus striatus</name>
    <dbReference type="NCBI Taxonomy" id="64152"/>
    <lineage>
        <taxon>Eukaryota</taxon>
        <taxon>Metazoa</taxon>
        <taxon>Chordata</taxon>
        <taxon>Craniata</taxon>
        <taxon>Vertebrata</taxon>
        <taxon>Euteleostomi</taxon>
        <taxon>Actinopterygii</taxon>
        <taxon>Neopterygii</taxon>
        <taxon>Teleostei</taxon>
        <taxon>Neoteleostei</taxon>
        <taxon>Acanthomorphata</taxon>
        <taxon>Anabantaria</taxon>
        <taxon>Anabantiformes</taxon>
        <taxon>Channoidei</taxon>
        <taxon>Channidae</taxon>
        <taxon>Channa</taxon>
    </lineage>
</organism>
<keyword evidence="3" id="KW-0472">Membrane</keyword>
<dbReference type="InterPro" id="IPR003961">
    <property type="entry name" value="FN3_dom"/>
</dbReference>
<evidence type="ECO:0000259" key="5">
    <source>
        <dbReference type="PROSITE" id="PS50853"/>
    </source>
</evidence>
<dbReference type="SUPFAM" id="SSF49265">
    <property type="entry name" value="Fibronectin type III"/>
    <property type="match status" value="2"/>
</dbReference>
<dbReference type="EMBL" id="JAUPFM010000011">
    <property type="protein sequence ID" value="KAK2838126.1"/>
    <property type="molecule type" value="Genomic_DNA"/>
</dbReference>